<dbReference type="CDD" id="cd05401">
    <property type="entry name" value="NT_GlnE_GlnD_like"/>
    <property type="match status" value="1"/>
</dbReference>
<dbReference type="InterPro" id="IPR000644">
    <property type="entry name" value="CBS_dom"/>
</dbReference>
<dbReference type="SMART" id="SM00100">
    <property type="entry name" value="cNMP"/>
    <property type="match status" value="1"/>
</dbReference>
<accession>A0ABS9BS89</accession>
<dbReference type="SMART" id="SM00116">
    <property type="entry name" value="CBS"/>
    <property type="match status" value="2"/>
</dbReference>
<dbReference type="Gene3D" id="3.10.580.10">
    <property type="entry name" value="CBS-domain"/>
    <property type="match status" value="1"/>
</dbReference>
<dbReference type="PANTHER" id="PTHR48108">
    <property type="entry name" value="CBS DOMAIN-CONTAINING PROTEIN CBSX2, CHLOROPLASTIC"/>
    <property type="match status" value="1"/>
</dbReference>
<evidence type="ECO:0000256" key="2">
    <source>
        <dbReference type="PROSITE-ProRule" id="PRU00703"/>
    </source>
</evidence>
<dbReference type="PROSITE" id="PS51371">
    <property type="entry name" value="CBS"/>
    <property type="match status" value="2"/>
</dbReference>
<dbReference type="Pfam" id="PF00027">
    <property type="entry name" value="cNMP_binding"/>
    <property type="match status" value="1"/>
</dbReference>
<dbReference type="InterPro" id="IPR043519">
    <property type="entry name" value="NT_sf"/>
</dbReference>
<gene>
    <name evidence="5" type="ORF">L0U89_05000</name>
</gene>
<name>A0ABS9BS89_9BACT</name>
<keyword evidence="6" id="KW-1185">Reference proteome</keyword>
<dbReference type="InterPro" id="IPR018821">
    <property type="entry name" value="DUF294_put_nucleoTrafse_sb-bd"/>
</dbReference>
<dbReference type="InterPro" id="IPR018490">
    <property type="entry name" value="cNMP-bd_dom_sf"/>
</dbReference>
<dbReference type="PROSITE" id="PS50042">
    <property type="entry name" value="CNMP_BINDING_3"/>
    <property type="match status" value="1"/>
</dbReference>
<feature type="domain" description="Cyclic nucleotide-binding" evidence="3">
    <location>
        <begin position="18"/>
        <end position="125"/>
    </location>
</feature>
<evidence type="ECO:0000259" key="4">
    <source>
        <dbReference type="PROSITE" id="PS51371"/>
    </source>
</evidence>
<dbReference type="InterPro" id="IPR014710">
    <property type="entry name" value="RmlC-like_jellyroll"/>
</dbReference>
<keyword evidence="1" id="KW-0677">Repeat</keyword>
<dbReference type="Proteomes" id="UP001201449">
    <property type="component" value="Unassembled WGS sequence"/>
</dbReference>
<reference evidence="5 6" key="1">
    <citation type="submission" date="2022-01" db="EMBL/GenBank/DDBJ databases">
        <title>Mariniradius saccharolyticus sp. nov., isolated from sediment of a river.</title>
        <authorList>
            <person name="Liu H."/>
        </authorList>
    </citation>
    <scope>NUCLEOTIDE SEQUENCE [LARGE SCALE GENOMIC DNA]</scope>
    <source>
        <strain evidence="5 6">RY-2</strain>
    </source>
</reference>
<dbReference type="SUPFAM" id="SSF81301">
    <property type="entry name" value="Nucleotidyltransferase"/>
    <property type="match status" value="1"/>
</dbReference>
<organism evidence="5 6">
    <name type="scientific">Mariniradius sediminis</name>
    <dbReference type="NCBI Taxonomy" id="2909237"/>
    <lineage>
        <taxon>Bacteria</taxon>
        <taxon>Pseudomonadati</taxon>
        <taxon>Bacteroidota</taxon>
        <taxon>Cytophagia</taxon>
        <taxon>Cytophagales</taxon>
        <taxon>Cyclobacteriaceae</taxon>
        <taxon>Mariniradius</taxon>
    </lineage>
</organism>
<dbReference type="Pfam" id="PF03445">
    <property type="entry name" value="DUF294"/>
    <property type="match status" value="1"/>
</dbReference>
<dbReference type="CDD" id="cd00038">
    <property type="entry name" value="CAP_ED"/>
    <property type="match status" value="1"/>
</dbReference>
<dbReference type="InterPro" id="IPR051462">
    <property type="entry name" value="CBS_domain-containing"/>
</dbReference>
<dbReference type="SUPFAM" id="SSF54631">
    <property type="entry name" value="CBS-domain pair"/>
    <property type="match status" value="1"/>
</dbReference>
<proteinExistence type="predicted"/>
<dbReference type="SUPFAM" id="SSF51206">
    <property type="entry name" value="cAMP-binding domain-like"/>
    <property type="match status" value="1"/>
</dbReference>
<evidence type="ECO:0000313" key="5">
    <source>
        <dbReference type="EMBL" id="MCF1750421.1"/>
    </source>
</evidence>
<dbReference type="InterPro" id="IPR005105">
    <property type="entry name" value="GlnD_Uridyltrans_N"/>
</dbReference>
<feature type="domain" description="CBS" evidence="4">
    <location>
        <begin position="241"/>
        <end position="300"/>
    </location>
</feature>
<protein>
    <submittedName>
        <fullName evidence="5">DUF294 nucleotidyltransferase-like domain-containing protein</fullName>
    </submittedName>
</protein>
<evidence type="ECO:0000256" key="1">
    <source>
        <dbReference type="ARBA" id="ARBA00022737"/>
    </source>
</evidence>
<dbReference type="EMBL" id="JAKEVZ010000003">
    <property type="protein sequence ID" value="MCF1750421.1"/>
    <property type="molecule type" value="Genomic_DNA"/>
</dbReference>
<dbReference type="InterPro" id="IPR000595">
    <property type="entry name" value="cNMP-bd_dom"/>
</dbReference>
<feature type="domain" description="CBS" evidence="4">
    <location>
        <begin position="176"/>
        <end position="233"/>
    </location>
</feature>
<dbReference type="Pfam" id="PF00571">
    <property type="entry name" value="CBS"/>
    <property type="match status" value="2"/>
</dbReference>
<comment type="caution">
    <text evidence="5">The sequence shown here is derived from an EMBL/GenBank/DDBJ whole genome shotgun (WGS) entry which is preliminary data.</text>
</comment>
<dbReference type="InterPro" id="IPR046342">
    <property type="entry name" value="CBS_dom_sf"/>
</dbReference>
<dbReference type="Gene3D" id="2.60.120.10">
    <property type="entry name" value="Jelly Rolls"/>
    <property type="match status" value="1"/>
</dbReference>
<keyword evidence="2" id="KW-0129">CBS domain</keyword>
<dbReference type="PANTHER" id="PTHR48108:SF34">
    <property type="entry name" value="CBS DOMAIN-CONTAINING PROTEIN YHCV"/>
    <property type="match status" value="1"/>
</dbReference>
<dbReference type="Pfam" id="PF10335">
    <property type="entry name" value="DUF294_C"/>
    <property type="match status" value="1"/>
</dbReference>
<sequence length="648" mass="72734">MSNVIINRVQEFLKRFPPFSFLDERSLSAVASAVEVRYHGRGEYLFRRGEPAQQFFFVLKEGQVHLLAQDGISTKVAEVCDEGDVFGVLALLGKRPYILDALAIEDSLVYAVPVAVFEKILQENSRVALFFAAGFASGQLVVRKDLSQSQKARTAFQDISKDNGLMIFTGQSDWRFSKEVLTCPSGLAIQNAARLMAERGVGSIVVVNESHHPLGIITDKDLRNKVVAEGLSMATPVEQLMSSPVLTKSQDAGFSDLYLSMIKNRLHHLIITQDGTDGSPVCGILSDHDILLSQGNSPAVLIHALMNTWDIQEMAKIRDQAEKLLKYYLENEVSMDFVASVITEINDTIIQRSVQLAVEKHAVEYSEFGDLNFCFLSLGSEGREEQLLRTDLDNAIVYEDVSDSDAEKAQAYMQLIGQEVIESLMACGFRACPAEMMANNPQWCQPVSAWKKYFSDWILSPNQKALLNATIFFDFRPVYGEKSLATALSSHIYQEIADRNIFLNFLAKNALTNPPPLGFFKNFLVEKSGEQKDKFDIKLRAMMPLADIARLLVLSHRVVGINNTFKRFEKLAELELNYVELMQEAGKAYEILMRMRAIEGLNTQTDGRYIDPGSLGKLQRQLLKNAFAPIDELQKIVQVRYQLDFFKG</sequence>
<dbReference type="RefSeq" id="WP_234860525.1">
    <property type="nucleotide sequence ID" value="NZ_JAKEVZ010000003.1"/>
</dbReference>
<evidence type="ECO:0000259" key="3">
    <source>
        <dbReference type="PROSITE" id="PS50042"/>
    </source>
</evidence>
<evidence type="ECO:0000313" key="6">
    <source>
        <dbReference type="Proteomes" id="UP001201449"/>
    </source>
</evidence>